<proteinExistence type="inferred from homology"/>
<feature type="transmembrane region" description="Helical" evidence="7">
    <location>
        <begin position="109"/>
        <end position="129"/>
    </location>
</feature>
<dbReference type="RefSeq" id="WP_094058986.1">
    <property type="nucleotide sequence ID" value="NZ_CP022530.1"/>
</dbReference>
<evidence type="ECO:0000256" key="6">
    <source>
        <dbReference type="ARBA" id="ARBA00023136"/>
    </source>
</evidence>
<accession>A0A222FFD1</accession>
<dbReference type="PANTHER" id="PTHR40043:SF1">
    <property type="entry name" value="UPF0719 INNER MEMBRANE PROTEIN YJFL"/>
    <property type="match status" value="1"/>
</dbReference>
<dbReference type="AlphaFoldDB" id="A0A222FFD1"/>
<protein>
    <recommendedName>
        <fullName evidence="10">DUF350 domain-containing protein</fullName>
    </recommendedName>
</protein>
<evidence type="ECO:0008006" key="10">
    <source>
        <dbReference type="Google" id="ProtNLM"/>
    </source>
</evidence>
<evidence type="ECO:0000256" key="5">
    <source>
        <dbReference type="ARBA" id="ARBA00022989"/>
    </source>
</evidence>
<evidence type="ECO:0000256" key="3">
    <source>
        <dbReference type="ARBA" id="ARBA00022475"/>
    </source>
</evidence>
<keyword evidence="3" id="KW-1003">Cell membrane</keyword>
<comment type="subcellular location">
    <subcellularLocation>
        <location evidence="1">Cell membrane</location>
        <topology evidence="1">Multi-pass membrane protein</topology>
    </subcellularLocation>
</comment>
<evidence type="ECO:0000256" key="1">
    <source>
        <dbReference type="ARBA" id="ARBA00004651"/>
    </source>
</evidence>
<organism evidence="8 9">
    <name type="scientific">Bacterioplanes sanyensis</name>
    <dbReference type="NCBI Taxonomy" id="1249553"/>
    <lineage>
        <taxon>Bacteria</taxon>
        <taxon>Pseudomonadati</taxon>
        <taxon>Pseudomonadota</taxon>
        <taxon>Gammaproteobacteria</taxon>
        <taxon>Oceanospirillales</taxon>
        <taxon>Oceanospirillaceae</taxon>
        <taxon>Bacterioplanes</taxon>
    </lineage>
</organism>
<dbReference type="PANTHER" id="PTHR40043">
    <property type="entry name" value="UPF0719 INNER MEMBRANE PROTEIN YJFL"/>
    <property type="match status" value="1"/>
</dbReference>
<comment type="similarity">
    <text evidence="2">Belongs to the UPF0719 family.</text>
</comment>
<name>A0A222FFD1_9GAMM</name>
<sequence length="133" mass="14025">MLVNAIGNFALYFSIAVVALMLFKVIYAAITPHDEWQLIKEEANTAAAIAFGGAILGFAIALAGAISNSVDLIDFLIWGAIALLAQLVAFALVRFIFMPKIVARIQNNEVSAAIVLLAVSVSVGLLNAASLSY</sequence>
<reference evidence="8 9" key="1">
    <citation type="submission" date="2017-07" db="EMBL/GenBank/DDBJ databases">
        <title>Annotated genome sequence of Bacterioplanes sanyensis isolated from Red Sea.</title>
        <authorList>
            <person name="Rehman Z.U."/>
        </authorList>
    </citation>
    <scope>NUCLEOTIDE SEQUENCE [LARGE SCALE GENOMIC DNA]</scope>
    <source>
        <strain evidence="8 9">NV9</strain>
    </source>
</reference>
<dbReference type="KEGG" id="bsan:CHH28_03400"/>
<evidence type="ECO:0000256" key="7">
    <source>
        <dbReference type="SAM" id="Phobius"/>
    </source>
</evidence>
<evidence type="ECO:0000256" key="4">
    <source>
        <dbReference type="ARBA" id="ARBA00022692"/>
    </source>
</evidence>
<feature type="transmembrane region" description="Helical" evidence="7">
    <location>
        <begin position="75"/>
        <end position="97"/>
    </location>
</feature>
<gene>
    <name evidence="8" type="ORF">CHH28_03400</name>
</gene>
<dbReference type="Pfam" id="PF03994">
    <property type="entry name" value="DUF350"/>
    <property type="match status" value="1"/>
</dbReference>
<dbReference type="OrthoDB" id="5573330at2"/>
<keyword evidence="9" id="KW-1185">Reference proteome</keyword>
<dbReference type="GO" id="GO:0005886">
    <property type="term" value="C:plasma membrane"/>
    <property type="evidence" value="ECO:0007669"/>
    <property type="project" value="UniProtKB-SubCell"/>
</dbReference>
<feature type="transmembrane region" description="Helical" evidence="7">
    <location>
        <begin position="42"/>
        <end position="63"/>
    </location>
</feature>
<feature type="transmembrane region" description="Helical" evidence="7">
    <location>
        <begin position="6"/>
        <end position="30"/>
    </location>
</feature>
<dbReference type="Proteomes" id="UP000202440">
    <property type="component" value="Chromosome"/>
</dbReference>
<keyword evidence="6 7" id="KW-0472">Membrane</keyword>
<evidence type="ECO:0000313" key="9">
    <source>
        <dbReference type="Proteomes" id="UP000202440"/>
    </source>
</evidence>
<evidence type="ECO:0000313" key="8">
    <source>
        <dbReference type="EMBL" id="ASP37777.1"/>
    </source>
</evidence>
<keyword evidence="4 7" id="KW-0812">Transmembrane</keyword>
<dbReference type="InterPro" id="IPR007140">
    <property type="entry name" value="DUF350"/>
</dbReference>
<dbReference type="EMBL" id="CP022530">
    <property type="protein sequence ID" value="ASP37777.1"/>
    <property type="molecule type" value="Genomic_DNA"/>
</dbReference>
<evidence type="ECO:0000256" key="2">
    <source>
        <dbReference type="ARBA" id="ARBA00005779"/>
    </source>
</evidence>
<keyword evidence="5 7" id="KW-1133">Transmembrane helix</keyword>